<keyword evidence="6 8" id="KW-0675">Receptor</keyword>
<dbReference type="GO" id="GO:0005886">
    <property type="term" value="C:plasma membrane"/>
    <property type="evidence" value="ECO:0007669"/>
    <property type="project" value="TreeGrafter"/>
</dbReference>
<sequence>MLNSTPPTPFHQNGTEKVEIGNRLWRYMAPVIFFTGLIGNAIILLVMRRKRMGHTSTSLYLRFIATADLLVLVFGMIPEWLEASDIVIFKTLHPATCKIEKFAHYSVNDTATWFLVAFSFDRFIAVKFPLHKKVFGTARRIKSICTAIVLLSMAKNIEVFWTRGFERVNEDYRCGSPTQKILNYNKNVRPYLVFTLAVAVPLLVISSCNLAIIWTLYRQKTPTTANVGKSQSRTRIMTQMTLMCVSVSFAFIICITPTFVMYIGKQYWRDRDWYDVAKAVSNQLLYVNNSINFFLYFATGTKFRIEVFVLFGGRRQIPVVCRTSVPTETSVQMRTSRQSSSPRTGLLNGGSRKLSQHFL</sequence>
<keyword evidence="3 10" id="KW-1133">Transmembrane helix</keyword>
<evidence type="ECO:0000256" key="5">
    <source>
        <dbReference type="ARBA" id="ARBA00023136"/>
    </source>
</evidence>
<evidence type="ECO:0000256" key="10">
    <source>
        <dbReference type="SAM" id="Phobius"/>
    </source>
</evidence>
<evidence type="ECO:0000256" key="8">
    <source>
        <dbReference type="RuleBase" id="RU000688"/>
    </source>
</evidence>
<dbReference type="GO" id="GO:0004930">
    <property type="term" value="F:G protein-coupled receptor activity"/>
    <property type="evidence" value="ECO:0007669"/>
    <property type="project" value="UniProtKB-KW"/>
</dbReference>
<evidence type="ECO:0000259" key="11">
    <source>
        <dbReference type="PROSITE" id="PS50262"/>
    </source>
</evidence>
<proteinExistence type="inferred from homology"/>
<dbReference type="PRINTS" id="PR00237">
    <property type="entry name" value="GPCRRHODOPSN"/>
</dbReference>
<name>A0A7I8V5I5_9ANNE</name>
<dbReference type="AlphaFoldDB" id="A0A7I8V5I5"/>
<protein>
    <recommendedName>
        <fullName evidence="11">G-protein coupled receptors family 1 profile domain-containing protein</fullName>
    </recommendedName>
</protein>
<evidence type="ECO:0000256" key="2">
    <source>
        <dbReference type="ARBA" id="ARBA00022692"/>
    </source>
</evidence>
<evidence type="ECO:0000256" key="3">
    <source>
        <dbReference type="ARBA" id="ARBA00022989"/>
    </source>
</evidence>
<keyword evidence="7 8" id="KW-0807">Transducer</keyword>
<keyword evidence="5 10" id="KW-0472">Membrane</keyword>
<keyword evidence="4 8" id="KW-0297">G-protein coupled receptor</keyword>
<feature type="transmembrane region" description="Helical" evidence="10">
    <location>
        <begin position="59"/>
        <end position="77"/>
    </location>
</feature>
<evidence type="ECO:0000313" key="13">
    <source>
        <dbReference type="Proteomes" id="UP000549394"/>
    </source>
</evidence>
<accession>A0A7I8V5I5</accession>
<comment type="similarity">
    <text evidence="8">Belongs to the G-protein coupled receptor 1 family.</text>
</comment>
<keyword evidence="13" id="KW-1185">Reference proteome</keyword>
<evidence type="ECO:0000256" key="6">
    <source>
        <dbReference type="ARBA" id="ARBA00023170"/>
    </source>
</evidence>
<feature type="region of interest" description="Disordered" evidence="9">
    <location>
        <begin position="330"/>
        <end position="359"/>
    </location>
</feature>
<dbReference type="OrthoDB" id="9990906at2759"/>
<dbReference type="PANTHER" id="PTHR24243">
    <property type="entry name" value="G-PROTEIN COUPLED RECEPTOR"/>
    <property type="match status" value="1"/>
</dbReference>
<dbReference type="InterPro" id="IPR017452">
    <property type="entry name" value="GPCR_Rhodpsn_7TM"/>
</dbReference>
<feature type="transmembrane region" description="Helical" evidence="10">
    <location>
        <begin position="236"/>
        <end position="263"/>
    </location>
</feature>
<reference evidence="12 13" key="1">
    <citation type="submission" date="2020-08" db="EMBL/GenBank/DDBJ databases">
        <authorList>
            <person name="Hejnol A."/>
        </authorList>
    </citation>
    <scope>NUCLEOTIDE SEQUENCE [LARGE SCALE GENOMIC DNA]</scope>
</reference>
<evidence type="ECO:0000256" key="7">
    <source>
        <dbReference type="ARBA" id="ARBA00023224"/>
    </source>
</evidence>
<dbReference type="EMBL" id="CAJFCJ010000001">
    <property type="protein sequence ID" value="CAD5111411.1"/>
    <property type="molecule type" value="Genomic_DNA"/>
</dbReference>
<dbReference type="CDD" id="cd14978">
    <property type="entry name" value="7tmA_FMRFamide_R-like"/>
    <property type="match status" value="1"/>
</dbReference>
<dbReference type="Pfam" id="PF00001">
    <property type="entry name" value="7tm_1"/>
    <property type="match status" value="1"/>
</dbReference>
<dbReference type="Gene3D" id="1.20.1070.10">
    <property type="entry name" value="Rhodopsin 7-helix transmembrane proteins"/>
    <property type="match status" value="1"/>
</dbReference>
<keyword evidence="2 8" id="KW-0812">Transmembrane</keyword>
<evidence type="ECO:0000256" key="1">
    <source>
        <dbReference type="ARBA" id="ARBA00004141"/>
    </source>
</evidence>
<feature type="compositionally biased region" description="Polar residues" evidence="9">
    <location>
        <begin position="330"/>
        <end position="343"/>
    </location>
</feature>
<feature type="transmembrane region" description="Helical" evidence="10">
    <location>
        <begin position="191"/>
        <end position="216"/>
    </location>
</feature>
<dbReference type="InterPro" id="IPR000276">
    <property type="entry name" value="GPCR_Rhodpsn"/>
</dbReference>
<comment type="subcellular location">
    <subcellularLocation>
        <location evidence="1">Membrane</location>
        <topology evidence="1">Multi-pass membrane protein</topology>
    </subcellularLocation>
</comment>
<feature type="transmembrane region" description="Helical" evidence="10">
    <location>
        <begin position="27"/>
        <end position="47"/>
    </location>
</feature>
<dbReference type="Proteomes" id="UP000549394">
    <property type="component" value="Unassembled WGS sequence"/>
</dbReference>
<feature type="domain" description="G-protein coupled receptors family 1 profile" evidence="11">
    <location>
        <begin position="39"/>
        <end position="296"/>
    </location>
</feature>
<evidence type="ECO:0000256" key="9">
    <source>
        <dbReference type="SAM" id="MobiDB-lite"/>
    </source>
</evidence>
<dbReference type="SUPFAM" id="SSF81321">
    <property type="entry name" value="Family A G protein-coupled receptor-like"/>
    <property type="match status" value="1"/>
</dbReference>
<evidence type="ECO:0000256" key="4">
    <source>
        <dbReference type="ARBA" id="ARBA00023040"/>
    </source>
</evidence>
<organism evidence="12 13">
    <name type="scientific">Dimorphilus gyrociliatus</name>
    <dbReference type="NCBI Taxonomy" id="2664684"/>
    <lineage>
        <taxon>Eukaryota</taxon>
        <taxon>Metazoa</taxon>
        <taxon>Spiralia</taxon>
        <taxon>Lophotrochozoa</taxon>
        <taxon>Annelida</taxon>
        <taxon>Polychaeta</taxon>
        <taxon>Polychaeta incertae sedis</taxon>
        <taxon>Dinophilidae</taxon>
        <taxon>Dimorphilus</taxon>
    </lineage>
</organism>
<gene>
    <name evidence="12" type="ORF">DGYR_LOCUS710</name>
</gene>
<evidence type="ECO:0000313" key="12">
    <source>
        <dbReference type="EMBL" id="CAD5111411.1"/>
    </source>
</evidence>
<comment type="caution">
    <text evidence="12">The sequence shown here is derived from an EMBL/GenBank/DDBJ whole genome shotgun (WGS) entry which is preliminary data.</text>
</comment>
<dbReference type="PANTHER" id="PTHR24243:SF230">
    <property type="entry name" value="G-PROTEIN COUPLED RECEPTORS FAMILY 1 PROFILE DOMAIN-CONTAINING PROTEIN"/>
    <property type="match status" value="1"/>
</dbReference>
<dbReference type="PROSITE" id="PS50262">
    <property type="entry name" value="G_PROTEIN_RECEP_F1_2"/>
    <property type="match status" value="1"/>
</dbReference>
<dbReference type="PROSITE" id="PS00237">
    <property type="entry name" value="G_PROTEIN_RECEP_F1_1"/>
    <property type="match status" value="1"/>
</dbReference>